<dbReference type="GO" id="GO:0005929">
    <property type="term" value="C:cilium"/>
    <property type="evidence" value="ECO:0007669"/>
    <property type="project" value="TreeGrafter"/>
</dbReference>
<dbReference type="PANTHER" id="PTHR45912:SF3">
    <property type="entry name" value="CILIA- AND FLAGELLA-ASSOCIATED PROTEIN 47"/>
    <property type="match status" value="1"/>
</dbReference>
<evidence type="ECO:0000313" key="2">
    <source>
        <dbReference type="Proteomes" id="UP000683925"/>
    </source>
</evidence>
<accession>A0A8S1YRP7</accession>
<organism evidence="1 2">
    <name type="scientific">Paramecium octaurelia</name>
    <dbReference type="NCBI Taxonomy" id="43137"/>
    <lineage>
        <taxon>Eukaryota</taxon>
        <taxon>Sar</taxon>
        <taxon>Alveolata</taxon>
        <taxon>Ciliophora</taxon>
        <taxon>Intramacronucleata</taxon>
        <taxon>Oligohymenophorea</taxon>
        <taxon>Peniculida</taxon>
        <taxon>Parameciidae</taxon>
        <taxon>Paramecium</taxon>
    </lineage>
</organism>
<dbReference type="PANTHER" id="PTHR45912">
    <property type="entry name" value="CILIA- AND FLAGELLA-ASSOCIATED PROTEIN 47"/>
    <property type="match status" value="1"/>
</dbReference>
<evidence type="ECO:0000313" key="1">
    <source>
        <dbReference type="EMBL" id="CAD8215362.1"/>
    </source>
</evidence>
<sequence>MNENQCQYTSEPETIKFENELSNHFGFLTAPKQCCLMLIKCLYTFFSRIQFRRYQLLRLLEATIKQIDCLAKRAQFKTFHFQIQMIKLGLSSSYQIKNELAFHNYVLKKKTMIDIKLQFTPKLMSKVEAHLHIINVNKNNIYDYTIVGIREEPLAQSNIVLQCNAR</sequence>
<name>A0A8S1YRP7_PAROT</name>
<protein>
    <submittedName>
        <fullName evidence="1">Uncharacterized protein</fullName>
    </submittedName>
</protein>
<reference evidence="1" key="1">
    <citation type="submission" date="2021-01" db="EMBL/GenBank/DDBJ databases">
        <authorList>
            <consortium name="Genoscope - CEA"/>
            <person name="William W."/>
        </authorList>
    </citation>
    <scope>NUCLEOTIDE SEQUENCE</scope>
</reference>
<dbReference type="OrthoDB" id="10060824at2759"/>
<comment type="caution">
    <text evidence="1">The sequence shown here is derived from an EMBL/GenBank/DDBJ whole genome shotgun (WGS) entry which is preliminary data.</text>
</comment>
<proteinExistence type="predicted"/>
<dbReference type="AlphaFoldDB" id="A0A8S1YRP7"/>
<dbReference type="GO" id="GO:0060271">
    <property type="term" value="P:cilium assembly"/>
    <property type="evidence" value="ECO:0007669"/>
    <property type="project" value="TreeGrafter"/>
</dbReference>
<dbReference type="EMBL" id="CAJJDP010000239">
    <property type="protein sequence ID" value="CAD8215362.1"/>
    <property type="molecule type" value="Genomic_DNA"/>
</dbReference>
<dbReference type="Proteomes" id="UP000683925">
    <property type="component" value="Unassembled WGS sequence"/>
</dbReference>
<gene>
    <name evidence="1" type="ORF">POCTA_138.1.T2350001</name>
</gene>
<keyword evidence="2" id="KW-1185">Reference proteome</keyword>